<protein>
    <recommendedName>
        <fullName evidence="3">Transposase</fullName>
    </recommendedName>
</protein>
<evidence type="ECO:0008006" key="3">
    <source>
        <dbReference type="Google" id="ProtNLM"/>
    </source>
</evidence>
<reference evidence="1 2" key="1">
    <citation type="journal article" date="2017" name="Nat. Microbiol.">
        <title>Natural product diversity associated with the nematode symbionts Photorhabdus and Xenorhabdus.</title>
        <authorList>
            <person name="Tobias N.J."/>
            <person name="Wolff H."/>
            <person name="Djahanschiri B."/>
            <person name="Grundmann F."/>
            <person name="Kronenwerth M."/>
            <person name="Shi Y.M."/>
            <person name="Simonyi S."/>
            <person name="Grun P."/>
            <person name="Shapiro-Ilan D."/>
            <person name="Pidot S.J."/>
            <person name="Stinear T.P."/>
            <person name="Ebersberger I."/>
            <person name="Bode H.B."/>
        </authorList>
    </citation>
    <scope>NUCLEOTIDE SEQUENCE [LARGE SCALE GENOMIC DNA]</scope>
    <source>
        <strain evidence="1 2">DSM 16336</strain>
    </source>
</reference>
<evidence type="ECO:0000313" key="1">
    <source>
        <dbReference type="EMBL" id="PHM21975.1"/>
    </source>
</evidence>
<gene>
    <name evidence="1" type="ORF">Xinn_04182</name>
</gene>
<sequence length="117" mass="13381">MPGDQCLAVDFHFRQLTGEQLRRPVIPHPQHNQGVKVPHHLRGFGRTADTGFNIRGGLGVCRYLHPRPAAFVNERNKFIAHQFVKFITMQVNRQFTVMTNRQAGVHAVFVNLPRDTD</sequence>
<comment type="caution">
    <text evidence="1">The sequence shown here is derived from an EMBL/GenBank/DDBJ whole genome shotgun (WGS) entry which is preliminary data.</text>
</comment>
<dbReference type="Proteomes" id="UP000224871">
    <property type="component" value="Unassembled WGS sequence"/>
</dbReference>
<name>A0A2G0MHJ0_9GAMM</name>
<accession>A0A2G0MHJ0</accession>
<evidence type="ECO:0000313" key="2">
    <source>
        <dbReference type="Proteomes" id="UP000224871"/>
    </source>
</evidence>
<organism evidence="1 2">
    <name type="scientific">Xenorhabdus innexi</name>
    <dbReference type="NCBI Taxonomy" id="290109"/>
    <lineage>
        <taxon>Bacteria</taxon>
        <taxon>Pseudomonadati</taxon>
        <taxon>Pseudomonadota</taxon>
        <taxon>Gammaproteobacteria</taxon>
        <taxon>Enterobacterales</taxon>
        <taxon>Morganellaceae</taxon>
        <taxon>Xenorhabdus</taxon>
    </lineage>
</organism>
<proteinExistence type="predicted"/>
<keyword evidence="2" id="KW-1185">Reference proteome</keyword>
<dbReference type="EMBL" id="NIBU01000232">
    <property type="protein sequence ID" value="PHM21975.1"/>
    <property type="molecule type" value="Genomic_DNA"/>
</dbReference>